<keyword evidence="3" id="KW-1185">Reference proteome</keyword>
<keyword evidence="1" id="KW-0732">Signal</keyword>
<comment type="caution">
    <text evidence="2">The sequence shown here is derived from an EMBL/GenBank/DDBJ whole genome shotgun (WGS) entry which is preliminary data.</text>
</comment>
<evidence type="ECO:0008006" key="4">
    <source>
        <dbReference type="Google" id="ProtNLM"/>
    </source>
</evidence>
<proteinExistence type="predicted"/>
<sequence>MTTLFVLAAFLGGFSLSATHQHSTPRNNKTIQAESKPSVSSEHLCFLCSHGQLGSAEAGKPFRLFSASASLVLIFSPVPIFRKNPSRDRLRGRAPPFLS</sequence>
<dbReference type="Proteomes" id="UP000298458">
    <property type="component" value="Unassembled WGS sequence"/>
</dbReference>
<organism evidence="2 3">
    <name type="scientific">Leptospira fletcheri</name>
    <dbReference type="NCBI Taxonomy" id="2484981"/>
    <lineage>
        <taxon>Bacteria</taxon>
        <taxon>Pseudomonadati</taxon>
        <taxon>Spirochaetota</taxon>
        <taxon>Spirochaetia</taxon>
        <taxon>Leptospirales</taxon>
        <taxon>Leptospiraceae</taxon>
        <taxon>Leptospira</taxon>
    </lineage>
</organism>
<protein>
    <recommendedName>
        <fullName evidence="4">Secreted protein</fullName>
    </recommendedName>
</protein>
<dbReference type="RefSeq" id="WP_135767754.1">
    <property type="nucleotide sequence ID" value="NZ_RQET01000004.1"/>
</dbReference>
<reference evidence="2" key="1">
    <citation type="journal article" date="2019" name="PLoS Negl. Trop. Dis.">
        <title>Revisiting the worldwide diversity of Leptospira species in the environment.</title>
        <authorList>
            <person name="Vincent A.T."/>
            <person name="Schiettekatte O."/>
            <person name="Bourhy P."/>
            <person name="Veyrier F.J."/>
            <person name="Picardeau M."/>
        </authorList>
    </citation>
    <scope>NUCLEOTIDE SEQUENCE [LARGE SCALE GENOMIC DNA]</scope>
    <source>
        <strain evidence="2">SSW15</strain>
    </source>
</reference>
<gene>
    <name evidence="2" type="ORF">EHO60_08885</name>
</gene>
<evidence type="ECO:0000313" key="2">
    <source>
        <dbReference type="EMBL" id="TGK12356.1"/>
    </source>
</evidence>
<feature type="signal peptide" evidence="1">
    <location>
        <begin position="1"/>
        <end position="20"/>
    </location>
</feature>
<feature type="chain" id="PRO_5020908574" description="Secreted protein" evidence="1">
    <location>
        <begin position="21"/>
        <end position="99"/>
    </location>
</feature>
<name>A0A4R9GJK6_9LEPT</name>
<evidence type="ECO:0000313" key="3">
    <source>
        <dbReference type="Proteomes" id="UP000298458"/>
    </source>
</evidence>
<dbReference type="AlphaFoldDB" id="A0A4R9GJK6"/>
<dbReference type="OrthoDB" id="331344at2"/>
<accession>A0A4R9GJK6</accession>
<evidence type="ECO:0000256" key="1">
    <source>
        <dbReference type="SAM" id="SignalP"/>
    </source>
</evidence>
<dbReference type="EMBL" id="RQET01000004">
    <property type="protein sequence ID" value="TGK12356.1"/>
    <property type="molecule type" value="Genomic_DNA"/>
</dbReference>